<evidence type="ECO:0000259" key="11">
    <source>
        <dbReference type="PROSITE" id="PS51767"/>
    </source>
</evidence>
<dbReference type="PANTHER" id="PTHR47966">
    <property type="entry name" value="BETA-SITE APP-CLEAVING ENZYME, ISOFORM A-RELATED"/>
    <property type="match status" value="1"/>
</dbReference>
<dbReference type="AlphaFoldDB" id="A0A2R4S1H5"/>
<keyword evidence="4 9" id="KW-0378">Hydrolase</keyword>
<dbReference type="InterPro" id="IPR001969">
    <property type="entry name" value="Aspartic_peptidase_AS"/>
</dbReference>
<dbReference type="InterPro" id="IPR001461">
    <property type="entry name" value="Aspartic_peptidase_A1"/>
</dbReference>
<dbReference type="InterPro" id="IPR033121">
    <property type="entry name" value="PEPTIDASE_A1"/>
</dbReference>
<keyword evidence="6" id="KW-0325">Glycoprotein</keyword>
<feature type="active site" evidence="7">
    <location>
        <position position="276"/>
    </location>
</feature>
<comment type="similarity">
    <text evidence="1 9">Belongs to the peptidase A1 family.</text>
</comment>
<dbReference type="PROSITE" id="PS51767">
    <property type="entry name" value="PEPTIDASE_A1"/>
    <property type="match status" value="1"/>
</dbReference>
<keyword evidence="10" id="KW-0732">Signal</keyword>
<evidence type="ECO:0000256" key="8">
    <source>
        <dbReference type="PIRSR" id="PIRSR601461-2"/>
    </source>
</evidence>
<keyword evidence="2 9" id="KW-0645">Protease</keyword>
<dbReference type="GO" id="GO:0004190">
    <property type="term" value="F:aspartic-type endopeptidase activity"/>
    <property type="evidence" value="ECO:0007669"/>
    <property type="project" value="UniProtKB-KW"/>
</dbReference>
<dbReference type="PRINTS" id="PR00792">
    <property type="entry name" value="PEPSIN"/>
</dbReference>
<dbReference type="FunFam" id="2.60.40.1960:FF:000001">
    <property type="entry name" value="Cathepsin D"/>
    <property type="match status" value="1"/>
</dbReference>
<evidence type="ECO:0000256" key="5">
    <source>
        <dbReference type="ARBA" id="ARBA00023157"/>
    </source>
</evidence>
<evidence type="ECO:0000256" key="9">
    <source>
        <dbReference type="RuleBase" id="RU000454"/>
    </source>
</evidence>
<feature type="chain" id="PRO_5015359039" evidence="10">
    <location>
        <begin position="17"/>
        <end position="391"/>
    </location>
</feature>
<keyword evidence="5 8" id="KW-1015">Disulfide bond</keyword>
<dbReference type="Gene3D" id="2.40.70.10">
    <property type="entry name" value="Acid Proteases"/>
    <property type="match status" value="2"/>
</dbReference>
<feature type="disulfide bond" evidence="8">
    <location>
        <begin position="310"/>
        <end position="347"/>
    </location>
</feature>
<evidence type="ECO:0000256" key="10">
    <source>
        <dbReference type="SAM" id="SignalP"/>
    </source>
</evidence>
<organism evidence="12">
    <name type="scientific">Stichopus japonicus</name>
    <name type="common">Sea cucumber</name>
    <dbReference type="NCBI Taxonomy" id="307972"/>
    <lineage>
        <taxon>Eukaryota</taxon>
        <taxon>Metazoa</taxon>
        <taxon>Echinodermata</taxon>
        <taxon>Eleutherozoa</taxon>
        <taxon>Echinozoa</taxon>
        <taxon>Holothuroidea</taxon>
        <taxon>Aspidochirotacea</taxon>
        <taxon>Aspidochirotida</taxon>
        <taxon>Stichopodidae</taxon>
        <taxon>Apostichopus</taxon>
    </lineage>
</organism>
<evidence type="ECO:0000256" key="4">
    <source>
        <dbReference type="ARBA" id="ARBA00022801"/>
    </source>
</evidence>
<sequence>MKVLFLVGLLLPIASALQRIPLFKVESARQRLIRTRSSKSDLEAIGSGLQVKEVNGSPIILKDYLDAQYYGPITLGTPPQDFVVVFDTGSSNLWVPSSTCSWKDIACSFTKKYDHSVSSTYVANDTAFAIPYGSGNCAGFLSYDTLMMGNVAVKSQLFGEATAEPGLSWIMAQFDGILGMGYPTISVDGVIPPFDNIMNRKLISNNIFSFYLSKDPSAAVGGELLLGGTDSKYYTGNFTYVKVSKKGYWQFAMDKVSIGGKDAGYCTGKNCSAICDTGTSLIAGPTADINDLNKKIGAIPLIKGEAIILCNTIPSLPDISFQLNGHDFTLKPDDYVLKVSEANETICISGFLGIDLPPEIGPLWILGDVFIRDYYTVFDREQDRVGFATAV</sequence>
<evidence type="ECO:0000256" key="1">
    <source>
        <dbReference type="ARBA" id="ARBA00007447"/>
    </source>
</evidence>
<feature type="disulfide bond" evidence="8">
    <location>
        <begin position="266"/>
        <end position="271"/>
    </location>
</feature>
<dbReference type="FunFam" id="2.40.70.10:FF:000002">
    <property type="entry name" value="Vacuolar aspartic proteinase"/>
    <property type="match status" value="1"/>
</dbReference>
<evidence type="ECO:0000256" key="7">
    <source>
        <dbReference type="PIRSR" id="PIRSR601461-1"/>
    </source>
</evidence>
<protein>
    <submittedName>
        <fullName evidence="12">Cathepsin D</fullName>
    </submittedName>
</protein>
<feature type="domain" description="Peptidase A1" evidence="11">
    <location>
        <begin position="69"/>
        <end position="388"/>
    </location>
</feature>
<evidence type="ECO:0000256" key="6">
    <source>
        <dbReference type="ARBA" id="ARBA00023180"/>
    </source>
</evidence>
<dbReference type="EMBL" id="MF120287">
    <property type="protein sequence ID" value="AVZ29106.1"/>
    <property type="molecule type" value="mRNA"/>
</dbReference>
<feature type="active site" evidence="7">
    <location>
        <position position="87"/>
    </location>
</feature>
<dbReference type="Gene3D" id="2.60.40.1960">
    <property type="match status" value="1"/>
</dbReference>
<evidence type="ECO:0000256" key="2">
    <source>
        <dbReference type="ARBA" id="ARBA00022670"/>
    </source>
</evidence>
<feature type="signal peptide" evidence="10">
    <location>
        <begin position="1"/>
        <end position="16"/>
    </location>
</feature>
<dbReference type="FunFam" id="2.40.70.10:FF:000004">
    <property type="entry name" value="Pepsin A"/>
    <property type="match status" value="1"/>
</dbReference>
<feature type="disulfide bond" evidence="8">
    <location>
        <begin position="100"/>
        <end position="107"/>
    </location>
</feature>
<proteinExistence type="evidence at transcript level"/>
<evidence type="ECO:0000256" key="3">
    <source>
        <dbReference type="ARBA" id="ARBA00022750"/>
    </source>
</evidence>
<evidence type="ECO:0000313" key="12">
    <source>
        <dbReference type="EMBL" id="AVZ29106.1"/>
    </source>
</evidence>
<dbReference type="InterPro" id="IPR021109">
    <property type="entry name" value="Peptidase_aspartic_dom_sf"/>
</dbReference>
<dbReference type="Pfam" id="PF00026">
    <property type="entry name" value="Asp"/>
    <property type="match status" value="1"/>
</dbReference>
<dbReference type="GO" id="GO:0006508">
    <property type="term" value="P:proteolysis"/>
    <property type="evidence" value="ECO:0007669"/>
    <property type="project" value="UniProtKB-KW"/>
</dbReference>
<dbReference type="PANTHER" id="PTHR47966:SF51">
    <property type="entry name" value="BETA-SITE APP-CLEAVING ENZYME, ISOFORM A-RELATED"/>
    <property type="match status" value="1"/>
</dbReference>
<accession>A0A2R4S1H5</accession>
<reference evidence="12" key="1">
    <citation type="journal article" date="2017" name="Fish Shellfish Immunol.">
        <title>Molecular cloning and functional characterization of cathepsin D from sea cucumber Apostichopus japonicus.</title>
        <authorList>
            <person name="Yu C."/>
            <person name="Cha Y."/>
            <person name="Wu F."/>
            <person name="Xu X."/>
            <person name="Qin L."/>
            <person name="Du M."/>
        </authorList>
    </citation>
    <scope>NUCLEOTIDE SEQUENCE</scope>
</reference>
<name>A0A2R4S1H5_STIJA</name>
<dbReference type="PROSITE" id="PS00141">
    <property type="entry name" value="ASP_PROTEASE"/>
    <property type="match status" value="1"/>
</dbReference>
<dbReference type="SUPFAM" id="SSF50630">
    <property type="entry name" value="Acid proteases"/>
    <property type="match status" value="1"/>
</dbReference>
<keyword evidence="3 9" id="KW-0064">Aspartyl protease</keyword>